<dbReference type="SUPFAM" id="SSF52047">
    <property type="entry name" value="RNI-like"/>
    <property type="match status" value="1"/>
</dbReference>
<organism evidence="1 2">
    <name type="scientific">Tieghemostelium lacteum</name>
    <name type="common">Slime mold</name>
    <name type="synonym">Dictyostelium lacteum</name>
    <dbReference type="NCBI Taxonomy" id="361077"/>
    <lineage>
        <taxon>Eukaryota</taxon>
        <taxon>Amoebozoa</taxon>
        <taxon>Evosea</taxon>
        <taxon>Eumycetozoa</taxon>
        <taxon>Dictyostelia</taxon>
        <taxon>Dictyosteliales</taxon>
        <taxon>Raperosteliaceae</taxon>
        <taxon>Tieghemostelium</taxon>
    </lineage>
</organism>
<evidence type="ECO:0008006" key="3">
    <source>
        <dbReference type="Google" id="ProtNLM"/>
    </source>
</evidence>
<comment type="caution">
    <text evidence="1">The sequence shown here is derived from an EMBL/GenBank/DDBJ whole genome shotgun (WGS) entry which is preliminary data.</text>
</comment>
<evidence type="ECO:0000313" key="2">
    <source>
        <dbReference type="Proteomes" id="UP000076078"/>
    </source>
</evidence>
<dbReference type="Proteomes" id="UP000076078">
    <property type="component" value="Unassembled WGS sequence"/>
</dbReference>
<name>A0A151ZG65_TIELA</name>
<gene>
    <name evidence="1" type="ORF">DLAC_05567</name>
</gene>
<dbReference type="InParanoid" id="A0A151ZG65"/>
<dbReference type="EMBL" id="LODT01000028">
    <property type="protein sequence ID" value="KYQ92966.1"/>
    <property type="molecule type" value="Genomic_DNA"/>
</dbReference>
<accession>A0A151ZG65</accession>
<evidence type="ECO:0000313" key="1">
    <source>
        <dbReference type="EMBL" id="KYQ92966.1"/>
    </source>
</evidence>
<dbReference type="AlphaFoldDB" id="A0A151ZG65"/>
<proteinExistence type="predicted"/>
<reference evidence="1 2" key="1">
    <citation type="submission" date="2015-12" db="EMBL/GenBank/DDBJ databases">
        <title>Dictyostelia acquired genes for synthesis and detection of signals that induce cell-type specialization by lateral gene transfer from prokaryotes.</title>
        <authorList>
            <person name="Gloeckner G."/>
            <person name="Schaap P."/>
        </authorList>
    </citation>
    <scope>NUCLEOTIDE SEQUENCE [LARGE SCALE GENOMIC DNA]</scope>
    <source>
        <strain evidence="1 2">TK</strain>
    </source>
</reference>
<protein>
    <recommendedName>
        <fullName evidence="3">Leucine-rich repeat-containing protein (LRR)</fullName>
    </recommendedName>
</protein>
<sequence>MHLGLVNKALFEYLHKHYFKFISVWDLMKNNGNIREAVEHLRSPYCLLGLPSSLIISNMAVNNMAGLTFVKGLSTLFVHVESLDIHYNQLSHNLLSVKNFPVLKTLKLNSVGINGLLPPFQSTMVIPNLEHLTLTLDNRDHVDTFKVLLLAVEKSITSFHLEFKKPNTTSLINFHHPTSKLTSIDFLSTYAPNRLERLKFISDDYTMDPRIINNQVESLKNLTISYISSSVFLMFDSLTNLSTLTLKVHAYQELNELFPLLNKYENIKTLDLYWITDENYFARWIFLKHITSFTIHAFQGCIESYLHLNNKSESLVNLRIDNLTLSEECSLSTSTNFKAMLTDCKSLRILTMNITRYELYGSLGWCFSKAISQSKSLEQLHLITPDYLSQENSIEKLFSHLPEGAPKLLGISIEYSVPSPDKDMKIIKNFGQYNLTCEHIPNLQNPKVKRVAYYKNGIPPNYNPIFNNNVIIRESKKKKKVIIKIN</sequence>
<keyword evidence="2" id="KW-1185">Reference proteome</keyword>